<dbReference type="InterPro" id="IPR009075">
    <property type="entry name" value="AcylCo_DH/oxidase_C"/>
</dbReference>
<comment type="similarity">
    <text evidence="2 5">Belongs to the acyl-CoA dehydrogenase family.</text>
</comment>
<dbReference type="Gene3D" id="1.20.140.10">
    <property type="entry name" value="Butyryl-CoA Dehydrogenase, subunit A, domain 3"/>
    <property type="match status" value="1"/>
</dbReference>
<dbReference type="GO" id="GO:0050660">
    <property type="term" value="F:flavin adenine dinucleotide binding"/>
    <property type="evidence" value="ECO:0007669"/>
    <property type="project" value="InterPro"/>
</dbReference>
<dbReference type="CDD" id="cd00567">
    <property type="entry name" value="ACAD"/>
    <property type="match status" value="1"/>
</dbReference>
<evidence type="ECO:0000256" key="3">
    <source>
        <dbReference type="ARBA" id="ARBA00022630"/>
    </source>
</evidence>
<dbReference type="InterPro" id="IPR036250">
    <property type="entry name" value="AcylCo_DH-like_C"/>
</dbReference>
<gene>
    <name evidence="6" type="ORF">DSAG12_03230</name>
</gene>
<evidence type="ECO:0000313" key="6">
    <source>
        <dbReference type="EMBL" id="QEE17395.2"/>
    </source>
</evidence>
<dbReference type="SUPFAM" id="SSF47203">
    <property type="entry name" value="Acyl-CoA dehydrogenase C-terminal domain-like"/>
    <property type="match status" value="1"/>
</dbReference>
<evidence type="ECO:0000256" key="4">
    <source>
        <dbReference type="ARBA" id="ARBA00022827"/>
    </source>
</evidence>
<evidence type="ECO:0000256" key="5">
    <source>
        <dbReference type="RuleBase" id="RU362125"/>
    </source>
</evidence>
<dbReference type="InterPro" id="IPR046373">
    <property type="entry name" value="Acyl-CoA_Oxase/DH_mid-dom_sf"/>
</dbReference>
<dbReference type="Proteomes" id="UP000321408">
    <property type="component" value="Chromosome"/>
</dbReference>
<dbReference type="Gene3D" id="1.10.540.10">
    <property type="entry name" value="Acyl-CoA dehydrogenase/oxidase, N-terminal domain"/>
    <property type="match status" value="1"/>
</dbReference>
<dbReference type="InterPro" id="IPR009100">
    <property type="entry name" value="AcylCoA_DH/oxidase_NM_dom_sf"/>
</dbReference>
<dbReference type="KEGG" id="psyt:DSAG12_03230"/>
<reference evidence="6 7" key="1">
    <citation type="journal article" date="2020" name="Nature">
        <title>Isolation of an archaeon at the prokaryote-eukaryote interface.</title>
        <authorList>
            <person name="Imachi H."/>
            <person name="Nobu M.K."/>
            <person name="Nakahara N."/>
            <person name="Morono Y."/>
            <person name="Ogawara M."/>
            <person name="Takaki Y."/>
            <person name="Takano Y."/>
            <person name="Uematsu K."/>
            <person name="Ikuta T."/>
            <person name="Ito M."/>
            <person name="Matsui Y."/>
            <person name="Miyazaki M."/>
            <person name="Murata K."/>
            <person name="Saito Y."/>
            <person name="Sakai S."/>
            <person name="Song C."/>
            <person name="Tasumi E."/>
            <person name="Yamanaka Y."/>
            <person name="Yamaguchi T."/>
            <person name="Kamagata Y."/>
            <person name="Tamaki H."/>
            <person name="Takai K."/>
        </authorList>
    </citation>
    <scope>NUCLEOTIDE SEQUENCE [LARGE SCALE GENOMIC DNA]</scope>
    <source>
        <strain evidence="6 7">MK-D1</strain>
    </source>
</reference>
<comment type="cofactor">
    <cofactor evidence="1 5">
        <name>FAD</name>
        <dbReference type="ChEBI" id="CHEBI:57692"/>
    </cofactor>
</comment>
<dbReference type="SUPFAM" id="SSF56645">
    <property type="entry name" value="Acyl-CoA dehydrogenase NM domain-like"/>
    <property type="match status" value="1"/>
</dbReference>
<proteinExistence type="inferred from homology"/>
<dbReference type="PANTHER" id="PTHR43884">
    <property type="entry name" value="ACYL-COA DEHYDROGENASE"/>
    <property type="match status" value="1"/>
</dbReference>
<name>A0A5B9DEE8_9ARCH</name>
<dbReference type="EC" id="1.-.-.-" evidence="6"/>
<evidence type="ECO:0000313" key="7">
    <source>
        <dbReference type="Proteomes" id="UP000321408"/>
    </source>
</evidence>
<dbReference type="PANTHER" id="PTHR43884:SF12">
    <property type="entry name" value="ISOVALERYL-COA DEHYDROGENASE, MITOCHONDRIAL-RELATED"/>
    <property type="match status" value="1"/>
</dbReference>
<keyword evidence="4 5" id="KW-0274">FAD</keyword>
<evidence type="ECO:0000256" key="2">
    <source>
        <dbReference type="ARBA" id="ARBA00009347"/>
    </source>
</evidence>
<dbReference type="GO" id="GO:0003995">
    <property type="term" value="F:acyl-CoA dehydrogenase activity"/>
    <property type="evidence" value="ECO:0007669"/>
    <property type="project" value="TreeGrafter"/>
</dbReference>
<reference evidence="6 7" key="2">
    <citation type="journal article" date="2024" name="Int. J. Syst. Evol. Microbiol.">
        <title>Promethearchaeum syntrophicum gen. nov., sp. nov., an anaerobic, obligately syntrophic archaeon, the first isolate of the lineage 'Asgard' archaea, and proposal of the new archaeal phylum Promethearchaeota phyl. nov. and kingdom Promethearchaeati regn. nov.</title>
        <authorList>
            <person name="Imachi H."/>
            <person name="Nobu M.K."/>
            <person name="Kato S."/>
            <person name="Takaki Y."/>
            <person name="Miyazaki M."/>
            <person name="Miyata M."/>
            <person name="Ogawara M."/>
            <person name="Saito Y."/>
            <person name="Sakai S."/>
            <person name="Tahara Y.O."/>
            <person name="Takano Y."/>
            <person name="Tasumi E."/>
            <person name="Uematsu K."/>
            <person name="Yoshimura T."/>
            <person name="Itoh T."/>
            <person name="Ohkuma M."/>
            <person name="Takai K."/>
        </authorList>
    </citation>
    <scope>NUCLEOTIDE SEQUENCE [LARGE SCALE GENOMIC DNA]</scope>
    <source>
        <strain evidence="6 7">MK-D1</strain>
    </source>
</reference>
<dbReference type="AlphaFoldDB" id="A0A5B9DEE8"/>
<dbReference type="Gene3D" id="2.40.110.10">
    <property type="entry name" value="Butyryl-CoA Dehydrogenase, subunit A, domain 2"/>
    <property type="match status" value="1"/>
</dbReference>
<protein>
    <submittedName>
        <fullName evidence="6">Acyl-CoA dehydrogenase family protein</fullName>
        <ecNumber evidence="6">1.-.-.-</ecNumber>
    </submittedName>
</protein>
<evidence type="ECO:0000256" key="1">
    <source>
        <dbReference type="ARBA" id="ARBA00001974"/>
    </source>
</evidence>
<keyword evidence="3 5" id="KW-0285">Flavoprotein</keyword>
<keyword evidence="7" id="KW-1185">Reference proteome</keyword>
<dbReference type="EMBL" id="CP042905">
    <property type="protein sequence ID" value="QEE17395.2"/>
    <property type="molecule type" value="Genomic_DNA"/>
</dbReference>
<dbReference type="Pfam" id="PF00441">
    <property type="entry name" value="Acyl-CoA_dh_1"/>
    <property type="match status" value="1"/>
</dbReference>
<dbReference type="InterPro" id="IPR037069">
    <property type="entry name" value="AcylCoA_DH/ox_N_sf"/>
</dbReference>
<accession>A0A5B9DEE8</accession>
<dbReference type="Pfam" id="PF02770">
    <property type="entry name" value="Acyl-CoA_dh_M"/>
    <property type="match status" value="1"/>
</dbReference>
<sequence>MKLNINEALYTNLLEKNYEKALNLKNRYSFINANLFPILSKEERDMVSDFQEKNVKLVSFSNEAYKNGDAYALFPKWGENYQLQRMNPYDGNEGSCKRQMLLNLCNVSLSPEADMAATASSILVGNSLFHNPNRTEIQEKALKKIYNGQSIGGIGITEIDHGSDAVNMKMQANIGDDGSITYNGTKIYTTNGAVADYFSSYGVTDISNPRMTMMLTLFERGDEGLKTERLRIPGAEGIGVGKVTYDNVTVPADRMLAKPGEGYKRLFRGLTPERVAIIGAGIAGIWSALAHGVIYSQIRHQFGKPLFKNQGISHTLDDIYSKAAAYTAFAFQIADFYDKKVGNKIHHGEKPNPTDEGSVAVQAAQGKYLISKFYNQAAYEVVQTMGGRGSISEFNSNSSINRLENLSRLIEVLGGHRNIQLMIIEMGLKGTTAMSITGNVQKAKRQERKIQNRITELNIKRAESILVKEAKFLSDGTKAELTMIISKIKEATEAKNKIEQQAYTKALPKALRNAGKEVHKAKKAR</sequence>
<keyword evidence="5 6" id="KW-0560">Oxidoreductase</keyword>
<organism evidence="6 7">
    <name type="scientific">Promethearchaeum syntrophicum</name>
    <dbReference type="NCBI Taxonomy" id="2594042"/>
    <lineage>
        <taxon>Archaea</taxon>
        <taxon>Promethearchaeati</taxon>
        <taxon>Promethearchaeota</taxon>
        <taxon>Promethearchaeia</taxon>
        <taxon>Promethearchaeales</taxon>
        <taxon>Promethearchaeaceae</taxon>
        <taxon>Promethearchaeum</taxon>
    </lineage>
</organism>
<dbReference type="InterPro" id="IPR006091">
    <property type="entry name" value="Acyl-CoA_Oxase/DH_mid-dom"/>
</dbReference>